<sequence length="134" mass="15045">MAKDKPSKKARPSDAGVMNRWEKFSFHMQTLWLFTKSDLPTSTSINTTFAIAGILAGPATISNADIDWSDMGKGVLVALYFTWHLTLCFNLGNQRQPQSVIEDGTNKPWRPIPAGRITPELTRTWQPRLEPTTL</sequence>
<evidence type="ECO:0000313" key="1">
    <source>
        <dbReference type="EMBL" id="KAH7141993.1"/>
    </source>
</evidence>
<gene>
    <name evidence="1" type="ORF">EDB81DRAFT_948249</name>
</gene>
<dbReference type="AlphaFoldDB" id="A0A9P9ERN5"/>
<keyword evidence="2" id="KW-1185">Reference proteome</keyword>
<dbReference type="EMBL" id="JAGMUV010000010">
    <property type="protein sequence ID" value="KAH7141993.1"/>
    <property type="molecule type" value="Genomic_DNA"/>
</dbReference>
<comment type="caution">
    <text evidence="1">The sequence shown here is derived from an EMBL/GenBank/DDBJ whole genome shotgun (WGS) entry which is preliminary data.</text>
</comment>
<protein>
    <submittedName>
        <fullName evidence="1">Uncharacterized protein</fullName>
    </submittedName>
</protein>
<reference evidence="1" key="1">
    <citation type="journal article" date="2021" name="Nat. Commun.">
        <title>Genetic determinants of endophytism in the Arabidopsis root mycobiome.</title>
        <authorList>
            <person name="Mesny F."/>
            <person name="Miyauchi S."/>
            <person name="Thiergart T."/>
            <person name="Pickel B."/>
            <person name="Atanasova L."/>
            <person name="Karlsson M."/>
            <person name="Huettel B."/>
            <person name="Barry K.W."/>
            <person name="Haridas S."/>
            <person name="Chen C."/>
            <person name="Bauer D."/>
            <person name="Andreopoulos W."/>
            <person name="Pangilinan J."/>
            <person name="LaButti K."/>
            <person name="Riley R."/>
            <person name="Lipzen A."/>
            <person name="Clum A."/>
            <person name="Drula E."/>
            <person name="Henrissat B."/>
            <person name="Kohler A."/>
            <person name="Grigoriev I.V."/>
            <person name="Martin F.M."/>
            <person name="Hacquard S."/>
        </authorList>
    </citation>
    <scope>NUCLEOTIDE SEQUENCE</scope>
    <source>
        <strain evidence="1">MPI-CAGE-AT-0147</strain>
    </source>
</reference>
<dbReference type="OrthoDB" id="434972at2759"/>
<name>A0A9P9ERN5_9HYPO</name>
<dbReference type="Proteomes" id="UP000738349">
    <property type="component" value="Unassembled WGS sequence"/>
</dbReference>
<proteinExistence type="predicted"/>
<evidence type="ECO:0000313" key="2">
    <source>
        <dbReference type="Proteomes" id="UP000738349"/>
    </source>
</evidence>
<organism evidence="1 2">
    <name type="scientific">Dactylonectria macrodidyma</name>
    <dbReference type="NCBI Taxonomy" id="307937"/>
    <lineage>
        <taxon>Eukaryota</taxon>
        <taxon>Fungi</taxon>
        <taxon>Dikarya</taxon>
        <taxon>Ascomycota</taxon>
        <taxon>Pezizomycotina</taxon>
        <taxon>Sordariomycetes</taxon>
        <taxon>Hypocreomycetidae</taxon>
        <taxon>Hypocreales</taxon>
        <taxon>Nectriaceae</taxon>
        <taxon>Dactylonectria</taxon>
    </lineage>
</organism>
<accession>A0A9P9ERN5</accession>